<dbReference type="InterPro" id="IPR021321">
    <property type="entry name" value="DUF2922"/>
</dbReference>
<dbReference type="Pfam" id="PF11148">
    <property type="entry name" value="DUF2922"/>
    <property type="match status" value="1"/>
</dbReference>
<accession>A0A845F237</accession>
<protein>
    <submittedName>
        <fullName evidence="1">DUF2922 family protein</fullName>
    </submittedName>
</protein>
<dbReference type="RefSeq" id="WP_160920464.1">
    <property type="nucleotide sequence ID" value="NZ_WMEY01000005.1"/>
</dbReference>
<comment type="caution">
    <text evidence="1">The sequence shown here is derived from an EMBL/GenBank/DDBJ whole genome shotgun (WGS) entry which is preliminary data.</text>
</comment>
<name>A0A845F237_9BACL</name>
<dbReference type="AlphaFoldDB" id="A0A845F237"/>
<organism evidence="1 2">
    <name type="scientific">Guptibacillus hwajinpoensis</name>
    <dbReference type="NCBI Taxonomy" id="208199"/>
    <lineage>
        <taxon>Bacteria</taxon>
        <taxon>Bacillati</taxon>
        <taxon>Bacillota</taxon>
        <taxon>Bacilli</taxon>
        <taxon>Bacillales</taxon>
        <taxon>Guptibacillaceae</taxon>
        <taxon>Guptibacillus</taxon>
    </lineage>
</organism>
<dbReference type="Proteomes" id="UP000447833">
    <property type="component" value="Unassembled WGS sequence"/>
</dbReference>
<gene>
    <name evidence="1" type="ORF">GLW07_17175</name>
</gene>
<reference evidence="1 2" key="1">
    <citation type="submission" date="2019-11" db="EMBL/GenBank/DDBJ databases">
        <title>Genome sequences of 17 halophilic strains isolated from different environments.</title>
        <authorList>
            <person name="Furrow R.E."/>
        </authorList>
    </citation>
    <scope>NUCLEOTIDE SEQUENCE [LARGE SCALE GENOMIC DNA]</scope>
    <source>
        <strain evidence="1 2">22506_14_FS</strain>
    </source>
</reference>
<sequence length="72" mass="7792">MAKTLELQFNTRDNKPFSITLSDPVEPVNPAAIADAMDTLLAQNCFTTSGGDLVSKKGARIIERNENDIIIG</sequence>
<proteinExistence type="predicted"/>
<evidence type="ECO:0000313" key="2">
    <source>
        <dbReference type="Proteomes" id="UP000447833"/>
    </source>
</evidence>
<dbReference type="EMBL" id="WMEY01000005">
    <property type="protein sequence ID" value="MYL65092.1"/>
    <property type="molecule type" value="Genomic_DNA"/>
</dbReference>
<evidence type="ECO:0000313" key="1">
    <source>
        <dbReference type="EMBL" id="MYL65092.1"/>
    </source>
</evidence>